<name>A0ABN3T8M1_9ACTN</name>
<dbReference type="PANTHER" id="PTHR43110">
    <property type="entry name" value="THIOL PEROXIDASE"/>
    <property type="match status" value="1"/>
</dbReference>
<dbReference type="InterPro" id="IPR002065">
    <property type="entry name" value="TPX"/>
</dbReference>
<accession>A0ABN3T8M1</accession>
<evidence type="ECO:0000256" key="3">
    <source>
        <dbReference type="ARBA" id="ARBA00023002"/>
    </source>
</evidence>
<organism evidence="8 9">
    <name type="scientific">Nonomuraea recticatena</name>
    <dbReference type="NCBI Taxonomy" id="46178"/>
    <lineage>
        <taxon>Bacteria</taxon>
        <taxon>Bacillati</taxon>
        <taxon>Actinomycetota</taxon>
        <taxon>Actinomycetes</taxon>
        <taxon>Streptosporangiales</taxon>
        <taxon>Streptosporangiaceae</taxon>
        <taxon>Nonomuraea</taxon>
    </lineage>
</organism>
<protein>
    <recommendedName>
        <fullName evidence="6">Thiol peroxidase</fullName>
        <shortName evidence="6">Tpx</shortName>
        <ecNumber evidence="6">1.11.1.24</ecNumber>
    </recommendedName>
    <alternativeName>
        <fullName evidence="6">Peroxiredoxin tpx</fullName>
        <shortName evidence="6">Prx</shortName>
    </alternativeName>
    <alternativeName>
        <fullName evidence="6">Thioredoxin peroxidase</fullName>
    </alternativeName>
    <alternativeName>
        <fullName evidence="6">Thioredoxin-dependent peroxiredoxin</fullName>
    </alternativeName>
</protein>
<evidence type="ECO:0000256" key="6">
    <source>
        <dbReference type="HAMAP-Rule" id="MF_00269"/>
    </source>
</evidence>
<dbReference type="HAMAP" id="MF_00269">
    <property type="entry name" value="Tpx"/>
    <property type="match status" value="1"/>
</dbReference>
<evidence type="ECO:0000256" key="1">
    <source>
        <dbReference type="ARBA" id="ARBA00022559"/>
    </source>
</evidence>
<comment type="function">
    <text evidence="6">Thiol-specific peroxidase that catalyzes the reduction of hydrogen peroxide and organic hydroperoxides to water and alcohols, respectively. Plays a role in cell protection against oxidative stress by detoxifying peroxides.</text>
</comment>
<keyword evidence="3 6" id="KW-0560">Oxidoreductase</keyword>
<keyword evidence="9" id="KW-1185">Reference proteome</keyword>
<dbReference type="Gene3D" id="3.40.30.10">
    <property type="entry name" value="Glutaredoxin"/>
    <property type="match status" value="1"/>
</dbReference>
<comment type="similarity">
    <text evidence="6">Belongs to the peroxiredoxin family. Tpx subfamily.</text>
</comment>
<dbReference type="GO" id="GO:0004601">
    <property type="term" value="F:peroxidase activity"/>
    <property type="evidence" value="ECO:0007669"/>
    <property type="project" value="UniProtKB-KW"/>
</dbReference>
<evidence type="ECO:0000256" key="5">
    <source>
        <dbReference type="ARBA" id="ARBA00023284"/>
    </source>
</evidence>
<keyword evidence="1 6" id="KW-0575">Peroxidase</keyword>
<sequence length="179" mass="18748">MALFATLSSPEALMSEVTFKGNPITVGGTFLQPGDAAPAFSLVGSDLSDVTLADFGGRTKVLNIFPSVDTGVCAASVRRFNEVAAEHPDVAVLCVSADLPFAQKRFCGAEGLDQVVMLSLMRGREFLSDYGVVQEGGPLAGLAARAVVVLDGDNNVVHSELVSEITQEPDYDSALKALK</sequence>
<dbReference type="InterPro" id="IPR018219">
    <property type="entry name" value="Tpx_CS"/>
</dbReference>
<dbReference type="Pfam" id="PF08534">
    <property type="entry name" value="Redoxin"/>
    <property type="match status" value="1"/>
</dbReference>
<comment type="caution">
    <text evidence="8">The sequence shown here is derived from an EMBL/GenBank/DDBJ whole genome shotgun (WGS) entry which is preliminary data.</text>
</comment>
<dbReference type="CDD" id="cd03014">
    <property type="entry name" value="PRX_Atyp2cys"/>
    <property type="match status" value="1"/>
</dbReference>
<evidence type="ECO:0000256" key="2">
    <source>
        <dbReference type="ARBA" id="ARBA00022862"/>
    </source>
</evidence>
<keyword evidence="2 6" id="KW-0049">Antioxidant</keyword>
<dbReference type="NCBIfam" id="NF001808">
    <property type="entry name" value="PRK00522.1"/>
    <property type="match status" value="1"/>
</dbReference>
<evidence type="ECO:0000313" key="9">
    <source>
        <dbReference type="Proteomes" id="UP001501666"/>
    </source>
</evidence>
<dbReference type="InterPro" id="IPR036249">
    <property type="entry name" value="Thioredoxin-like_sf"/>
</dbReference>
<dbReference type="SUPFAM" id="SSF52833">
    <property type="entry name" value="Thioredoxin-like"/>
    <property type="match status" value="1"/>
</dbReference>
<comment type="catalytic activity">
    <reaction evidence="6">
        <text>a hydroperoxide + [thioredoxin]-dithiol = an alcohol + [thioredoxin]-disulfide + H2O</text>
        <dbReference type="Rhea" id="RHEA:62620"/>
        <dbReference type="Rhea" id="RHEA-COMP:10698"/>
        <dbReference type="Rhea" id="RHEA-COMP:10700"/>
        <dbReference type="ChEBI" id="CHEBI:15377"/>
        <dbReference type="ChEBI" id="CHEBI:29950"/>
        <dbReference type="ChEBI" id="CHEBI:30879"/>
        <dbReference type="ChEBI" id="CHEBI:35924"/>
        <dbReference type="ChEBI" id="CHEBI:50058"/>
        <dbReference type="EC" id="1.11.1.24"/>
    </reaction>
</comment>
<dbReference type="Proteomes" id="UP001501666">
    <property type="component" value="Unassembled WGS sequence"/>
</dbReference>
<comment type="miscellaneous">
    <text evidence="6">The active site is a conserved redox-active cysteine residue, the peroxidatic cysteine (C(P)), which makes the nucleophilic attack on the peroxide substrate. The peroxide oxidizes the C(P)-SH to cysteine sulfenic acid (C(P)-SOH), which then reacts with another cysteine residue, the resolving cysteine (C(R)), to form a disulfide bridge. The disulfide is subsequently reduced by an appropriate electron donor to complete the catalytic cycle. In this atypical 2-Cys peroxiredoxin, C(R) is present in the same subunit to form an intramolecular disulfide. The disulfide is subsequently reduced by thioredoxin.</text>
</comment>
<feature type="domain" description="Thioredoxin" evidence="7">
    <location>
        <begin position="31"/>
        <end position="179"/>
    </location>
</feature>
<evidence type="ECO:0000259" key="7">
    <source>
        <dbReference type="PROSITE" id="PS51352"/>
    </source>
</evidence>
<reference evidence="8 9" key="1">
    <citation type="journal article" date="2019" name="Int. J. Syst. Evol. Microbiol.">
        <title>The Global Catalogue of Microorganisms (GCM) 10K type strain sequencing project: providing services to taxonomists for standard genome sequencing and annotation.</title>
        <authorList>
            <consortium name="The Broad Institute Genomics Platform"/>
            <consortium name="The Broad Institute Genome Sequencing Center for Infectious Disease"/>
            <person name="Wu L."/>
            <person name="Ma J."/>
        </authorList>
    </citation>
    <scope>NUCLEOTIDE SEQUENCE [LARGE SCALE GENOMIC DNA]</scope>
    <source>
        <strain evidence="8 9">JCM 6835</strain>
    </source>
</reference>
<gene>
    <name evidence="6 8" type="primary">tpx</name>
    <name evidence="8" type="ORF">GCM10010412_086200</name>
</gene>
<dbReference type="PROSITE" id="PS01265">
    <property type="entry name" value="TPX"/>
    <property type="match status" value="1"/>
</dbReference>
<feature type="disulfide bond" description="Redox-active" evidence="6">
    <location>
        <begin position="73"/>
        <end position="107"/>
    </location>
</feature>
<proteinExistence type="inferred from homology"/>
<dbReference type="InterPro" id="IPR050455">
    <property type="entry name" value="Tpx_Peroxidase_subfamily"/>
</dbReference>
<evidence type="ECO:0000256" key="4">
    <source>
        <dbReference type="ARBA" id="ARBA00023157"/>
    </source>
</evidence>
<dbReference type="InterPro" id="IPR013740">
    <property type="entry name" value="Redoxin"/>
</dbReference>
<feature type="active site" description="Cysteine sulfenic acid (-SOH) intermediate" evidence="6">
    <location>
        <position position="73"/>
    </location>
</feature>
<evidence type="ECO:0000313" key="8">
    <source>
        <dbReference type="EMBL" id="GAA2694226.1"/>
    </source>
</evidence>
<dbReference type="InterPro" id="IPR013766">
    <property type="entry name" value="Thioredoxin_domain"/>
</dbReference>
<keyword evidence="5 6" id="KW-0676">Redox-active center</keyword>
<dbReference type="PANTHER" id="PTHR43110:SF1">
    <property type="entry name" value="THIOL PEROXIDASE"/>
    <property type="match status" value="1"/>
</dbReference>
<comment type="subunit">
    <text evidence="6">Homodimer.</text>
</comment>
<dbReference type="EMBL" id="BAAATE010000038">
    <property type="protein sequence ID" value="GAA2694226.1"/>
    <property type="molecule type" value="Genomic_DNA"/>
</dbReference>
<keyword evidence="4 6" id="KW-1015">Disulfide bond</keyword>
<dbReference type="EC" id="1.11.1.24" evidence="6"/>
<dbReference type="PROSITE" id="PS51352">
    <property type="entry name" value="THIOREDOXIN_2"/>
    <property type="match status" value="1"/>
</dbReference>